<feature type="domain" description="EGF-like" evidence="23">
    <location>
        <begin position="563"/>
        <end position="603"/>
    </location>
</feature>
<evidence type="ECO:0000256" key="17">
    <source>
        <dbReference type="PROSITE-ProRule" id="PRU00059"/>
    </source>
</evidence>
<evidence type="ECO:0000256" key="15">
    <source>
        <dbReference type="PIRSR" id="PIRSR001199-1"/>
    </source>
</evidence>
<evidence type="ECO:0000256" key="6">
    <source>
        <dbReference type="ARBA" id="ARBA00022729"/>
    </source>
</evidence>
<dbReference type="RefSeq" id="XP_022668292.1">
    <property type="nucleotide sequence ID" value="XM_022812557.1"/>
</dbReference>
<feature type="domain" description="CUB" evidence="22">
    <location>
        <begin position="606"/>
        <end position="720"/>
    </location>
</feature>
<evidence type="ECO:0000259" key="24">
    <source>
        <dbReference type="PROSITE" id="PS51864"/>
    </source>
</evidence>
<evidence type="ECO:0000256" key="14">
    <source>
        <dbReference type="ARBA" id="ARBA00025529"/>
    </source>
</evidence>
<evidence type="ECO:0000259" key="23">
    <source>
        <dbReference type="PROSITE" id="PS50026"/>
    </source>
</evidence>
<feature type="domain" description="CUB" evidence="22">
    <location>
        <begin position="338"/>
        <end position="449"/>
    </location>
</feature>
<keyword evidence="26" id="KW-1185">Reference proteome</keyword>
<accession>A0A7M7KMX2</accession>
<evidence type="ECO:0000259" key="22">
    <source>
        <dbReference type="PROSITE" id="PS01180"/>
    </source>
</evidence>
<evidence type="ECO:0000256" key="16">
    <source>
        <dbReference type="PIRSR" id="PIRSR001199-2"/>
    </source>
</evidence>
<feature type="region of interest" description="Disordered" evidence="21">
    <location>
        <begin position="71"/>
        <end position="97"/>
    </location>
</feature>
<dbReference type="InParanoid" id="A0A7M7KMX2"/>
<name>A0A7M7KMX2_VARDE</name>
<dbReference type="PANTHER" id="PTHR24251">
    <property type="entry name" value="OVOCHYMASE-RELATED"/>
    <property type="match status" value="1"/>
</dbReference>
<evidence type="ECO:0000256" key="19">
    <source>
        <dbReference type="PROSITE-ProRule" id="PRU01211"/>
    </source>
</evidence>
<dbReference type="InterPro" id="IPR035914">
    <property type="entry name" value="Sperma_CUB_dom_sf"/>
</dbReference>
<dbReference type="CDD" id="cd00054">
    <property type="entry name" value="EGF_CA"/>
    <property type="match status" value="1"/>
</dbReference>
<dbReference type="SMART" id="SM00042">
    <property type="entry name" value="CUB"/>
    <property type="match status" value="5"/>
</dbReference>
<feature type="active site" evidence="15 19">
    <location>
        <position position="213"/>
    </location>
</feature>
<dbReference type="InterPro" id="IPR000742">
    <property type="entry name" value="EGF"/>
</dbReference>
<evidence type="ECO:0000256" key="1">
    <source>
        <dbReference type="ARBA" id="ARBA00011245"/>
    </source>
</evidence>
<keyword evidence="7" id="KW-0677">Repeat</keyword>
<evidence type="ECO:0000256" key="9">
    <source>
        <dbReference type="ARBA" id="ARBA00022833"/>
    </source>
</evidence>
<comment type="function">
    <text evidence="14">Zinc metalloprotease. Provoques deadhesion of endothelial cells from cell cultures, and also degradation of fibronectin, fibrinogen and gelatin in vitro. Its role in the venom is not fully understood but it might act as a spreading factor that facilitates diffusion of other venom toxins. Alternatively, it might be involved in the proteolytic processing of other venom toxins or it might play a role in extra-oral digestion of prey.</text>
</comment>
<dbReference type="SUPFAM" id="SSF57196">
    <property type="entry name" value="EGF/Laminin"/>
    <property type="match status" value="2"/>
</dbReference>
<keyword evidence="12 17" id="KW-1015">Disulfide bond</keyword>
<feature type="binding site" evidence="16 19">
    <location>
        <position position="212"/>
    </location>
    <ligand>
        <name>Zn(2+)</name>
        <dbReference type="ChEBI" id="CHEBI:29105"/>
        <note>catalytic</note>
    </ligand>
</feature>
<dbReference type="GO" id="GO:0030513">
    <property type="term" value="P:positive regulation of BMP signaling pathway"/>
    <property type="evidence" value="ECO:0007669"/>
    <property type="project" value="UniProtKB-ARBA"/>
</dbReference>
<evidence type="ECO:0000256" key="8">
    <source>
        <dbReference type="ARBA" id="ARBA00022801"/>
    </source>
</evidence>
<evidence type="ECO:0000313" key="26">
    <source>
        <dbReference type="Proteomes" id="UP000594260"/>
    </source>
</evidence>
<comment type="cofactor">
    <cofactor evidence="19 20">
        <name>Zn(2+)</name>
        <dbReference type="ChEBI" id="CHEBI:29105"/>
    </cofactor>
    <text evidence="19 20">Binds 1 zinc ion per subunit.</text>
</comment>
<dbReference type="GO" id="GO:0004222">
    <property type="term" value="F:metalloendopeptidase activity"/>
    <property type="evidence" value="ECO:0007669"/>
    <property type="project" value="UniProtKB-UniRule"/>
</dbReference>
<dbReference type="FunFam" id="3.40.390.10:FF:000004">
    <property type="entry name" value="Metalloendopeptidase"/>
    <property type="match status" value="1"/>
</dbReference>
<dbReference type="GO" id="GO:0032927">
    <property type="term" value="P:positive regulation of activin receptor signaling pathway"/>
    <property type="evidence" value="ECO:0007669"/>
    <property type="project" value="UniProtKB-ARBA"/>
</dbReference>
<sequence>MKACIGMHALPAMFVALIMLNGDQVAQTYASFSVDELLTYRFPNRSSNDVDLDICKHQRPEGTDIVGWIVPHSRHHGGEKPSSQGHAPELNRSHPHRRKNLRIRYHDHWRQSRRRSHRAATARVDRLWDFAIIPYEIEANFSGPHRALFRQAMLHWENYTCVKFVEKEPVHHNYIVFTERPCGCCSFVGKRGNGPQAISIGKNCDKFGIVVHELGHVVGFWHEHTRPDRDNHVHIIDKNIMQGQEYNFNKLTEEDVNSLGLPYDFDSIMHYARNTFSKHTNLDTILPRDDSSALIPLQIGGGRIGEGGSRKRPEIGQRVRLSIGDIAQTNKLYNCPRCGRTLQGPSGRLSAAEFETADGLCEWRITATHGERIQLNITQMDIFETENCETDYVEVRDGYWHQSDLIGRYCGTGTLPDTLLSSGYRMTVIYRTSSNANKHSGFGATYEAICGGDLSLEDTLVLQSPNYPDEYRPAKECVWKIITEEKFQVALKFQAFEVESHDNCVYDYVEIVDGHDNDSPVIGKYCGFKLPEDIRSSDNKLMLKFVSDSTVQKGGFSATMLKEFDECVNTDHGCDHICINTLGSFKCECKIGYELHSDGKKCEDACGGMLEGMNGTLTSPSFPDLYPPNKNCIWEIVAPPQHRITLNFTHFELEGTNQECEYDSVDVSSRVRDVTVKKHGVFCGTQKPSSITSEGNVLRVEFNSDNSVQKSGFAAVFFTDKDECSTNNGGCQHICRNTIGSFQCACFNGFVLHPNGRDCKEGTCMHHVHSQQGGEITSPNYPLEYPSKKECAWLFSTTPGHRLKLVFDDFELEPHQECSYDSLSVYDGENTDSSSLGIFCGARAPHPLLSSNNKMYLVFKSDASVSRKGFKARHSTVCGGRLQARAGVQHIYSHVKYGDQDYNNGADCDWLLEAEGGTGFVRLQFMAFELEGDNPTDCGYDSLTLYDGYDDSTEPLNVFCGTKLPSDVVTGPVLLVRFKTDDNIAAKGFSLAYSLESTGNNISTGLTRISLKPPVF</sequence>
<dbReference type="SUPFAM" id="SSF55486">
    <property type="entry name" value="Metalloproteases ('zincins'), catalytic domain"/>
    <property type="match status" value="1"/>
</dbReference>
<evidence type="ECO:0000256" key="7">
    <source>
        <dbReference type="ARBA" id="ARBA00022737"/>
    </source>
</evidence>
<keyword evidence="4 19" id="KW-0645">Protease</keyword>
<dbReference type="OrthoDB" id="9067804at2759"/>
<feature type="domain" description="EGF-like" evidence="23">
    <location>
        <begin position="720"/>
        <end position="760"/>
    </location>
</feature>
<feature type="disulfide bond" evidence="17">
    <location>
        <begin position="450"/>
        <end position="477"/>
    </location>
</feature>
<protein>
    <recommendedName>
        <fullName evidence="20">Metalloendopeptidase</fullName>
        <ecNumber evidence="20">3.4.24.-</ecNumber>
    </recommendedName>
</protein>
<comment type="caution">
    <text evidence="18">Lacks conserved residue(s) required for the propagation of feature annotation.</text>
</comment>
<dbReference type="InterPro" id="IPR000152">
    <property type="entry name" value="EGF-type_Asp/Asn_hydroxyl_site"/>
</dbReference>
<feature type="binding site" evidence="16 19">
    <location>
        <position position="222"/>
    </location>
    <ligand>
        <name>Zn(2+)</name>
        <dbReference type="ChEBI" id="CHEBI:29105"/>
        <note>catalytic</note>
    </ligand>
</feature>
<keyword evidence="3 18" id="KW-0245">EGF-like domain</keyword>
<comment type="subunit">
    <text evidence="1">Monomer.</text>
</comment>
<evidence type="ECO:0000256" key="21">
    <source>
        <dbReference type="SAM" id="MobiDB-lite"/>
    </source>
</evidence>
<dbReference type="EnsemblMetazoa" id="XM_022812557">
    <property type="protein sequence ID" value="XP_022668292"/>
    <property type="gene ID" value="LOC111253319"/>
</dbReference>
<dbReference type="Gene3D" id="3.40.390.10">
    <property type="entry name" value="Collagenase (Catalytic Domain)"/>
    <property type="match status" value="1"/>
</dbReference>
<dbReference type="PROSITE" id="PS51864">
    <property type="entry name" value="ASTACIN"/>
    <property type="match status" value="1"/>
</dbReference>
<keyword evidence="6 20" id="KW-0732">Signal</keyword>
<dbReference type="InterPro" id="IPR001506">
    <property type="entry name" value="Peptidase_M12A"/>
</dbReference>
<dbReference type="GeneID" id="111253319"/>
<dbReference type="InterPro" id="IPR024079">
    <property type="entry name" value="MetalloPept_cat_dom_sf"/>
</dbReference>
<evidence type="ECO:0000256" key="20">
    <source>
        <dbReference type="RuleBase" id="RU361183"/>
    </source>
</evidence>
<feature type="disulfide bond" evidence="17">
    <location>
        <begin position="764"/>
        <end position="791"/>
    </location>
</feature>
<dbReference type="Proteomes" id="UP000594260">
    <property type="component" value="Unplaced"/>
</dbReference>
<feature type="domain" description="CUB" evidence="22">
    <location>
        <begin position="450"/>
        <end position="563"/>
    </location>
</feature>
<keyword evidence="9 16" id="KW-0862">Zinc</keyword>
<keyword evidence="8 19" id="KW-0378">Hydrolase</keyword>
<dbReference type="InterPro" id="IPR000859">
    <property type="entry name" value="CUB_dom"/>
</dbReference>
<evidence type="ECO:0000256" key="12">
    <source>
        <dbReference type="ARBA" id="ARBA00023157"/>
    </source>
</evidence>
<dbReference type="FunCoup" id="A0A7M7KMX2">
    <property type="interactions" value="58"/>
</dbReference>
<feature type="domain" description="CUB" evidence="22">
    <location>
        <begin position="764"/>
        <end position="877"/>
    </location>
</feature>
<dbReference type="Pfam" id="PF01400">
    <property type="entry name" value="Astacin"/>
    <property type="match status" value="1"/>
</dbReference>
<keyword evidence="5 16" id="KW-0479">Metal-binding</keyword>
<feature type="disulfide bond" evidence="19">
    <location>
        <begin position="184"/>
        <end position="185"/>
    </location>
</feature>
<dbReference type="PANTHER" id="PTHR24251:SF43">
    <property type="entry name" value="TOLLOID-LIKE PROTEIN 2"/>
    <property type="match status" value="1"/>
</dbReference>
<dbReference type="InterPro" id="IPR001881">
    <property type="entry name" value="EGF-like_Ca-bd_dom"/>
</dbReference>
<dbReference type="InterPro" id="IPR015446">
    <property type="entry name" value="BMP_1/tolloid-like"/>
</dbReference>
<dbReference type="FunFam" id="2.60.120.290:FF:000004">
    <property type="entry name" value="Metalloendopeptidase"/>
    <property type="match status" value="1"/>
</dbReference>
<feature type="disulfide bond" evidence="19">
    <location>
        <begin position="182"/>
        <end position="204"/>
    </location>
</feature>
<keyword evidence="13" id="KW-0325">Glycoprotein</keyword>
<dbReference type="FunFam" id="2.60.120.290:FF:000013">
    <property type="entry name" value="Membrane frizzled-related protein"/>
    <property type="match status" value="1"/>
</dbReference>
<dbReference type="PROSITE" id="PS00010">
    <property type="entry name" value="ASX_HYDROXYL"/>
    <property type="match status" value="2"/>
</dbReference>
<dbReference type="SMART" id="SM00179">
    <property type="entry name" value="EGF_CA"/>
    <property type="match status" value="2"/>
</dbReference>
<evidence type="ECO:0000256" key="11">
    <source>
        <dbReference type="ARBA" id="ARBA00023145"/>
    </source>
</evidence>
<feature type="signal peptide" evidence="20">
    <location>
        <begin position="1"/>
        <end position="28"/>
    </location>
</feature>
<dbReference type="Gene3D" id="2.10.25.10">
    <property type="entry name" value="Laminin"/>
    <property type="match status" value="2"/>
</dbReference>
<dbReference type="PROSITE" id="PS01186">
    <property type="entry name" value="EGF_2"/>
    <property type="match status" value="2"/>
</dbReference>
<dbReference type="CDD" id="cd00041">
    <property type="entry name" value="CUB"/>
    <property type="match status" value="5"/>
</dbReference>
<dbReference type="GO" id="GO:0008270">
    <property type="term" value="F:zinc ion binding"/>
    <property type="evidence" value="ECO:0007669"/>
    <property type="project" value="UniProtKB-UniRule"/>
</dbReference>
<dbReference type="GO" id="GO:0005509">
    <property type="term" value="F:calcium ion binding"/>
    <property type="evidence" value="ECO:0007669"/>
    <property type="project" value="InterPro"/>
</dbReference>
<dbReference type="Pfam" id="PF14670">
    <property type="entry name" value="FXa_inhibition"/>
    <property type="match status" value="2"/>
</dbReference>
<dbReference type="FunFam" id="2.60.120.290:FF:000005">
    <property type="entry name" value="Procollagen C-endopeptidase enhancer 1"/>
    <property type="match status" value="1"/>
</dbReference>
<dbReference type="PROSITE" id="PS01187">
    <property type="entry name" value="EGF_CA"/>
    <property type="match status" value="2"/>
</dbReference>
<feature type="domain" description="CUB" evidence="22">
    <location>
        <begin position="878"/>
        <end position="996"/>
    </location>
</feature>
<dbReference type="FunFam" id="2.10.25.10:FF:000010">
    <property type="entry name" value="Pro-epidermal growth factor"/>
    <property type="match status" value="1"/>
</dbReference>
<feature type="domain" description="Peptidase M12A" evidence="24">
    <location>
        <begin position="119"/>
        <end position="336"/>
    </location>
</feature>
<feature type="binding site" evidence="16 19">
    <location>
        <position position="216"/>
    </location>
    <ligand>
        <name>Zn(2+)</name>
        <dbReference type="ChEBI" id="CHEBI:29105"/>
        <note>catalytic</note>
    </ligand>
</feature>
<dbReference type="PROSITE" id="PS01180">
    <property type="entry name" value="CUB"/>
    <property type="match status" value="5"/>
</dbReference>
<dbReference type="InterPro" id="IPR018097">
    <property type="entry name" value="EGF_Ca-bd_CS"/>
</dbReference>
<evidence type="ECO:0000256" key="2">
    <source>
        <dbReference type="ARBA" id="ARBA00022473"/>
    </source>
</evidence>
<proteinExistence type="predicted"/>
<dbReference type="SMART" id="SM00181">
    <property type="entry name" value="EGF"/>
    <property type="match status" value="2"/>
</dbReference>
<dbReference type="PRINTS" id="PR00480">
    <property type="entry name" value="ASTACIN"/>
</dbReference>
<dbReference type="Gene3D" id="2.60.120.290">
    <property type="entry name" value="Spermadhesin, CUB domain"/>
    <property type="match status" value="5"/>
</dbReference>
<evidence type="ECO:0000256" key="4">
    <source>
        <dbReference type="ARBA" id="ARBA00022670"/>
    </source>
</evidence>
<evidence type="ECO:0000256" key="18">
    <source>
        <dbReference type="PROSITE-ProRule" id="PRU00076"/>
    </source>
</evidence>
<feature type="chain" id="PRO_5029946776" description="Metalloendopeptidase" evidence="20">
    <location>
        <begin position="29"/>
        <end position="1016"/>
    </location>
</feature>
<evidence type="ECO:0000256" key="13">
    <source>
        <dbReference type="ARBA" id="ARBA00023180"/>
    </source>
</evidence>
<dbReference type="FunFam" id="2.60.120.290:FF:000052">
    <property type="entry name" value="Metalloendopeptidase"/>
    <property type="match status" value="1"/>
</dbReference>
<dbReference type="GO" id="GO:0048468">
    <property type="term" value="P:cell development"/>
    <property type="evidence" value="ECO:0007669"/>
    <property type="project" value="UniProtKB-ARBA"/>
</dbReference>
<dbReference type="OMA" id="VWKIMVS"/>
<dbReference type="GO" id="GO:0048731">
    <property type="term" value="P:system development"/>
    <property type="evidence" value="ECO:0007669"/>
    <property type="project" value="UniProtKB-ARBA"/>
</dbReference>
<keyword evidence="2" id="KW-0217">Developmental protein</keyword>
<evidence type="ECO:0000256" key="3">
    <source>
        <dbReference type="ARBA" id="ARBA00022536"/>
    </source>
</evidence>
<evidence type="ECO:0000256" key="5">
    <source>
        <dbReference type="ARBA" id="ARBA00022723"/>
    </source>
</evidence>
<dbReference type="SUPFAM" id="SSF49854">
    <property type="entry name" value="Spermadhesin, CUB domain"/>
    <property type="match status" value="5"/>
</dbReference>
<evidence type="ECO:0000313" key="25">
    <source>
        <dbReference type="EnsemblMetazoa" id="XP_022668292"/>
    </source>
</evidence>
<dbReference type="FunFam" id="2.10.25.10:FF:000240">
    <property type="entry name" value="Vitamin K-dependent protein S"/>
    <property type="match status" value="1"/>
</dbReference>
<dbReference type="EC" id="3.4.24.-" evidence="20"/>
<dbReference type="KEGG" id="vde:111253319"/>
<dbReference type="AlphaFoldDB" id="A0A7M7KMX2"/>
<dbReference type="SMART" id="SM00235">
    <property type="entry name" value="ZnMc"/>
    <property type="match status" value="1"/>
</dbReference>
<dbReference type="Pfam" id="PF00431">
    <property type="entry name" value="CUB"/>
    <property type="match status" value="5"/>
</dbReference>
<dbReference type="GO" id="GO:0016485">
    <property type="term" value="P:protein processing"/>
    <property type="evidence" value="ECO:0007669"/>
    <property type="project" value="UniProtKB-ARBA"/>
</dbReference>
<dbReference type="InterPro" id="IPR006026">
    <property type="entry name" value="Peptidase_Metallo"/>
</dbReference>
<reference evidence="25" key="1">
    <citation type="submission" date="2021-01" db="UniProtKB">
        <authorList>
            <consortium name="EnsemblMetazoa"/>
        </authorList>
    </citation>
    <scope>IDENTIFICATION</scope>
</reference>
<keyword evidence="10 19" id="KW-0482">Metalloprotease</keyword>
<dbReference type="PIRSF" id="PIRSF001199">
    <property type="entry name" value="BMP_1/tolloid-like"/>
    <property type="match status" value="1"/>
</dbReference>
<keyword evidence="11" id="KW-0865">Zymogen</keyword>
<evidence type="ECO:0000256" key="10">
    <source>
        <dbReference type="ARBA" id="ARBA00023049"/>
    </source>
</evidence>
<dbReference type="PROSITE" id="PS50026">
    <property type="entry name" value="EGF_3"/>
    <property type="match status" value="2"/>
</dbReference>
<organism evidence="25 26">
    <name type="scientific">Varroa destructor</name>
    <name type="common">Honeybee mite</name>
    <dbReference type="NCBI Taxonomy" id="109461"/>
    <lineage>
        <taxon>Eukaryota</taxon>
        <taxon>Metazoa</taxon>
        <taxon>Ecdysozoa</taxon>
        <taxon>Arthropoda</taxon>
        <taxon>Chelicerata</taxon>
        <taxon>Arachnida</taxon>
        <taxon>Acari</taxon>
        <taxon>Parasitiformes</taxon>
        <taxon>Mesostigmata</taxon>
        <taxon>Gamasina</taxon>
        <taxon>Dermanyssoidea</taxon>
        <taxon>Varroidae</taxon>
        <taxon>Varroa</taxon>
    </lineage>
</organism>